<dbReference type="CDD" id="cd00754">
    <property type="entry name" value="Ubl_MoaD"/>
    <property type="match status" value="1"/>
</dbReference>
<dbReference type="InterPro" id="IPR044672">
    <property type="entry name" value="MOCS2A"/>
</dbReference>
<dbReference type="Pfam" id="PF02597">
    <property type="entry name" value="ThiS"/>
    <property type="match status" value="1"/>
</dbReference>
<comment type="pathway">
    <text evidence="1">Cofactor biosynthesis; molybdopterin biosynthesis.</text>
</comment>
<dbReference type="GO" id="GO:0006777">
    <property type="term" value="P:Mo-molybdopterin cofactor biosynthetic process"/>
    <property type="evidence" value="ECO:0007669"/>
    <property type="project" value="UniProtKB-KW"/>
</dbReference>
<keyword evidence="7" id="KW-1185">Reference proteome</keyword>
<dbReference type="OrthoDB" id="598356at2"/>
<dbReference type="InterPro" id="IPR016155">
    <property type="entry name" value="Mopterin_synth/thiamin_S_b"/>
</dbReference>
<comment type="similarity">
    <text evidence="4">Belongs to the MoaD family.</text>
</comment>
<dbReference type="GO" id="GO:0000166">
    <property type="term" value="F:nucleotide binding"/>
    <property type="evidence" value="ECO:0007669"/>
    <property type="project" value="UniProtKB-KW"/>
</dbReference>
<dbReference type="STRING" id="996801.BW723_09110"/>
<protein>
    <recommendedName>
        <fullName evidence="5">Molybdopterin synthase sulfur carrier subunit</fullName>
    </recommendedName>
</protein>
<organism evidence="6 7">
    <name type="scientific">Polaribacter reichenbachii</name>
    <dbReference type="NCBI Taxonomy" id="996801"/>
    <lineage>
        <taxon>Bacteria</taxon>
        <taxon>Pseudomonadati</taxon>
        <taxon>Bacteroidota</taxon>
        <taxon>Flavobacteriia</taxon>
        <taxon>Flavobacteriales</taxon>
        <taxon>Flavobacteriaceae</taxon>
    </lineage>
</organism>
<evidence type="ECO:0000256" key="2">
    <source>
        <dbReference type="ARBA" id="ARBA00022741"/>
    </source>
</evidence>
<dbReference type="AlphaFoldDB" id="A0A1B8U7G5"/>
<evidence type="ECO:0000256" key="4">
    <source>
        <dbReference type="ARBA" id="ARBA00024200"/>
    </source>
</evidence>
<sequence>MKIKTLFFGITSDLVNASELEIEVDENSSVENFKSILKDEFSSLEKINSYAIAVNEEYAENETLLKVGDVVAVIPPVSGG</sequence>
<dbReference type="UniPathway" id="UPA00344"/>
<evidence type="ECO:0000256" key="5">
    <source>
        <dbReference type="ARBA" id="ARBA00024247"/>
    </source>
</evidence>
<gene>
    <name evidence="6" type="ORF">LPB301_00390</name>
</gene>
<dbReference type="GO" id="GO:1990133">
    <property type="term" value="C:molybdopterin adenylyltransferase complex"/>
    <property type="evidence" value="ECO:0007669"/>
    <property type="project" value="TreeGrafter"/>
</dbReference>
<proteinExistence type="inferred from homology"/>
<reference evidence="7" key="1">
    <citation type="submission" date="2016-02" db="EMBL/GenBank/DDBJ databases">
        <title>Paenibacillus sp. LPB0068, isolated from Crassostrea gigas.</title>
        <authorList>
            <person name="Shin S.-K."/>
            <person name="Yi H."/>
        </authorList>
    </citation>
    <scope>NUCLEOTIDE SEQUENCE [LARGE SCALE GENOMIC DNA]</scope>
    <source>
        <strain evidence="7">KCTC 23969</strain>
    </source>
</reference>
<evidence type="ECO:0000313" key="7">
    <source>
        <dbReference type="Proteomes" id="UP000092612"/>
    </source>
</evidence>
<name>A0A1B8U7G5_9FLAO</name>
<dbReference type="KEGG" id="prn:BW723_09110"/>
<dbReference type="Gene3D" id="3.10.20.30">
    <property type="match status" value="1"/>
</dbReference>
<keyword evidence="2" id="KW-0547">Nucleotide-binding</keyword>
<dbReference type="FunFam" id="3.10.20.30:FF:000010">
    <property type="entry name" value="Molybdopterin synthase sulfur carrier subunit"/>
    <property type="match status" value="1"/>
</dbReference>
<evidence type="ECO:0000256" key="3">
    <source>
        <dbReference type="ARBA" id="ARBA00023150"/>
    </source>
</evidence>
<dbReference type="EMBL" id="LSFL01000001">
    <property type="protein sequence ID" value="OBY67790.1"/>
    <property type="molecule type" value="Genomic_DNA"/>
</dbReference>
<dbReference type="InterPro" id="IPR003749">
    <property type="entry name" value="ThiS/MoaD-like"/>
</dbReference>
<dbReference type="SUPFAM" id="SSF54285">
    <property type="entry name" value="MoaD/ThiS"/>
    <property type="match status" value="1"/>
</dbReference>
<comment type="caution">
    <text evidence="6">The sequence shown here is derived from an EMBL/GenBank/DDBJ whole genome shotgun (WGS) entry which is preliminary data.</text>
</comment>
<dbReference type="Proteomes" id="UP000092612">
    <property type="component" value="Unassembled WGS sequence"/>
</dbReference>
<keyword evidence="3" id="KW-0501">Molybdenum cofactor biosynthesis</keyword>
<evidence type="ECO:0000313" key="6">
    <source>
        <dbReference type="EMBL" id="OBY67790.1"/>
    </source>
</evidence>
<evidence type="ECO:0000256" key="1">
    <source>
        <dbReference type="ARBA" id="ARBA00005046"/>
    </source>
</evidence>
<dbReference type="PANTHER" id="PTHR33359:SF1">
    <property type="entry name" value="MOLYBDOPTERIN SYNTHASE SULFUR CARRIER SUBUNIT"/>
    <property type="match status" value="1"/>
</dbReference>
<dbReference type="RefSeq" id="WP_068355674.1">
    <property type="nucleotide sequence ID" value="NZ_CP019337.1"/>
</dbReference>
<dbReference type="PANTHER" id="PTHR33359">
    <property type="entry name" value="MOLYBDOPTERIN SYNTHASE SULFUR CARRIER SUBUNIT"/>
    <property type="match status" value="1"/>
</dbReference>
<accession>A0A1B8U7G5</accession>
<dbReference type="InterPro" id="IPR012675">
    <property type="entry name" value="Beta-grasp_dom_sf"/>
</dbReference>